<dbReference type="Proteomes" id="UP000293550">
    <property type="component" value="Unassembled WGS sequence"/>
</dbReference>
<protein>
    <recommendedName>
        <fullName evidence="2 9">DNA mismatch repair protein MutS</fullName>
    </recommendedName>
</protein>
<dbReference type="Pfam" id="PF01624">
    <property type="entry name" value="MutS_I"/>
    <property type="match status" value="1"/>
</dbReference>
<evidence type="ECO:0000259" key="11">
    <source>
        <dbReference type="PROSITE" id="PS00486"/>
    </source>
</evidence>
<evidence type="ECO:0000256" key="3">
    <source>
        <dbReference type="ARBA" id="ARBA00022741"/>
    </source>
</evidence>
<evidence type="ECO:0000256" key="8">
    <source>
        <dbReference type="ARBA" id="ARBA00024647"/>
    </source>
</evidence>
<name>A0A4Q7DJ51_9PROT</name>
<keyword evidence="6 9" id="KW-0238">DNA-binding</keyword>
<dbReference type="InterPro" id="IPR036187">
    <property type="entry name" value="DNA_mismatch_repair_MutS_sf"/>
</dbReference>
<dbReference type="EMBL" id="SCFB01000005">
    <property type="protein sequence ID" value="RZI46165.1"/>
    <property type="molecule type" value="Genomic_DNA"/>
</dbReference>
<dbReference type="InterPro" id="IPR027417">
    <property type="entry name" value="P-loop_NTPase"/>
</dbReference>
<feature type="binding site" evidence="9">
    <location>
        <begin position="622"/>
        <end position="629"/>
    </location>
    <ligand>
        <name>ATP</name>
        <dbReference type="ChEBI" id="CHEBI:30616"/>
    </ligand>
</feature>
<feature type="domain" description="DNA mismatch repair proteins mutS family" evidence="11">
    <location>
        <begin position="696"/>
        <end position="712"/>
    </location>
</feature>
<keyword evidence="4 9" id="KW-0227">DNA damage</keyword>
<evidence type="ECO:0000256" key="10">
    <source>
        <dbReference type="RuleBase" id="RU003756"/>
    </source>
</evidence>
<dbReference type="Pfam" id="PF05188">
    <property type="entry name" value="MutS_II"/>
    <property type="match status" value="1"/>
</dbReference>
<dbReference type="SUPFAM" id="SSF48334">
    <property type="entry name" value="DNA repair protein MutS, domain III"/>
    <property type="match status" value="1"/>
</dbReference>
<dbReference type="Gene3D" id="6.10.140.430">
    <property type="match status" value="1"/>
</dbReference>
<evidence type="ECO:0000256" key="5">
    <source>
        <dbReference type="ARBA" id="ARBA00022840"/>
    </source>
</evidence>
<keyword evidence="3 9" id="KW-0547">Nucleotide-binding</keyword>
<dbReference type="OrthoDB" id="9802448at2"/>
<evidence type="ECO:0000256" key="9">
    <source>
        <dbReference type="HAMAP-Rule" id="MF_00096"/>
    </source>
</evidence>
<keyword evidence="5 9" id="KW-0067">ATP-binding</keyword>
<dbReference type="CDD" id="cd03284">
    <property type="entry name" value="ABC_MutS1"/>
    <property type="match status" value="1"/>
</dbReference>
<proteinExistence type="inferred from homology"/>
<organism evidence="12 13">
    <name type="scientific">Candidatus Finniella inopinata</name>
    <dbReference type="NCBI Taxonomy" id="1696036"/>
    <lineage>
        <taxon>Bacteria</taxon>
        <taxon>Pseudomonadati</taxon>
        <taxon>Pseudomonadota</taxon>
        <taxon>Alphaproteobacteria</taxon>
        <taxon>Holosporales</taxon>
        <taxon>Candidatus Paracaedibacteraceae</taxon>
        <taxon>Candidatus Finniella</taxon>
    </lineage>
</organism>
<dbReference type="InterPro" id="IPR005748">
    <property type="entry name" value="DNA_mismatch_repair_MutS"/>
</dbReference>
<dbReference type="Pfam" id="PF05190">
    <property type="entry name" value="MutS_IV"/>
    <property type="match status" value="1"/>
</dbReference>
<dbReference type="InterPro" id="IPR007860">
    <property type="entry name" value="DNA_mmatch_repair_MutS_con_dom"/>
</dbReference>
<evidence type="ECO:0000256" key="6">
    <source>
        <dbReference type="ARBA" id="ARBA00023125"/>
    </source>
</evidence>
<accession>A0A4Q7DJ51</accession>
<reference evidence="12 13" key="1">
    <citation type="submission" date="2018-10" db="EMBL/GenBank/DDBJ databases">
        <title>An updated phylogeny of the Alphaproteobacteria reveals that the parasitic Rickettsiales and Holosporales have independent origins.</title>
        <authorList>
            <person name="Munoz-Gomez S.A."/>
            <person name="Hess S."/>
            <person name="Burger G."/>
            <person name="Lang B.F."/>
            <person name="Susko E."/>
            <person name="Slamovits C.H."/>
            <person name="Roger A.J."/>
        </authorList>
    </citation>
    <scope>NUCLEOTIDE SEQUENCE [LARGE SCALE GENOMIC DNA]</scope>
    <source>
        <strain evidence="12">HOLO01</strain>
    </source>
</reference>
<comment type="function">
    <text evidence="8 9">This protein is involved in the repair of mismatches in DNA. It is possible that it carries out the mismatch recognition step. This protein has a weak ATPase activity.</text>
</comment>
<dbReference type="GO" id="GO:0140664">
    <property type="term" value="F:ATP-dependent DNA damage sensor activity"/>
    <property type="evidence" value="ECO:0007669"/>
    <property type="project" value="InterPro"/>
</dbReference>
<comment type="caution">
    <text evidence="12">The sequence shown here is derived from an EMBL/GenBank/DDBJ whole genome shotgun (WGS) entry which is preliminary data.</text>
</comment>
<dbReference type="InterPro" id="IPR016151">
    <property type="entry name" value="DNA_mismatch_repair_MutS_N"/>
</dbReference>
<gene>
    <name evidence="9 12" type="primary">mutS</name>
    <name evidence="12" type="ORF">EQU50_04310</name>
</gene>
<dbReference type="HAMAP" id="MF_00096">
    <property type="entry name" value="MutS"/>
    <property type="match status" value="1"/>
</dbReference>
<dbReference type="GO" id="GO:0003684">
    <property type="term" value="F:damaged DNA binding"/>
    <property type="evidence" value="ECO:0007669"/>
    <property type="project" value="UniProtKB-UniRule"/>
</dbReference>
<evidence type="ECO:0000256" key="2">
    <source>
        <dbReference type="ARBA" id="ARBA00021982"/>
    </source>
</evidence>
<evidence type="ECO:0000313" key="12">
    <source>
        <dbReference type="EMBL" id="RZI46165.1"/>
    </source>
</evidence>
<dbReference type="NCBIfam" id="NF003810">
    <property type="entry name" value="PRK05399.1"/>
    <property type="match status" value="1"/>
</dbReference>
<dbReference type="PANTHER" id="PTHR11361:SF34">
    <property type="entry name" value="DNA MISMATCH REPAIR PROTEIN MSH1, MITOCHONDRIAL"/>
    <property type="match status" value="1"/>
</dbReference>
<dbReference type="SMART" id="SM00534">
    <property type="entry name" value="MUTSac"/>
    <property type="match status" value="1"/>
</dbReference>
<dbReference type="GO" id="GO:0005829">
    <property type="term" value="C:cytosol"/>
    <property type="evidence" value="ECO:0007669"/>
    <property type="project" value="TreeGrafter"/>
</dbReference>
<dbReference type="Gene3D" id="3.40.1170.10">
    <property type="entry name" value="DNA repair protein MutS, domain I"/>
    <property type="match status" value="1"/>
</dbReference>
<dbReference type="Gene3D" id="1.10.1420.10">
    <property type="match status" value="2"/>
</dbReference>
<evidence type="ECO:0000256" key="1">
    <source>
        <dbReference type="ARBA" id="ARBA00006271"/>
    </source>
</evidence>
<dbReference type="Pfam" id="PF00488">
    <property type="entry name" value="MutS_V"/>
    <property type="match status" value="1"/>
</dbReference>
<dbReference type="SUPFAM" id="SSF55271">
    <property type="entry name" value="DNA repair protein MutS, domain I"/>
    <property type="match status" value="1"/>
</dbReference>
<dbReference type="InterPro" id="IPR007696">
    <property type="entry name" value="DNA_mismatch_repair_MutS_core"/>
</dbReference>
<dbReference type="InterPro" id="IPR000432">
    <property type="entry name" value="DNA_mismatch_repair_MutS_C"/>
</dbReference>
<keyword evidence="7 9" id="KW-0234">DNA repair</keyword>
<dbReference type="RefSeq" id="WP_130153918.1">
    <property type="nucleotide sequence ID" value="NZ_SCFB01000005.1"/>
</dbReference>
<dbReference type="PANTHER" id="PTHR11361">
    <property type="entry name" value="DNA MISMATCH REPAIR PROTEIN MUTS FAMILY MEMBER"/>
    <property type="match status" value="1"/>
</dbReference>
<dbReference type="GO" id="GO:0005524">
    <property type="term" value="F:ATP binding"/>
    <property type="evidence" value="ECO:0007669"/>
    <property type="project" value="UniProtKB-UniRule"/>
</dbReference>
<dbReference type="GO" id="GO:0006298">
    <property type="term" value="P:mismatch repair"/>
    <property type="evidence" value="ECO:0007669"/>
    <property type="project" value="UniProtKB-UniRule"/>
</dbReference>
<dbReference type="Pfam" id="PF05192">
    <property type="entry name" value="MutS_III"/>
    <property type="match status" value="1"/>
</dbReference>
<evidence type="ECO:0000256" key="7">
    <source>
        <dbReference type="ARBA" id="ARBA00023204"/>
    </source>
</evidence>
<dbReference type="PROSITE" id="PS00486">
    <property type="entry name" value="DNA_MISMATCH_REPAIR_2"/>
    <property type="match status" value="1"/>
</dbReference>
<dbReference type="SMART" id="SM00533">
    <property type="entry name" value="MUTSd"/>
    <property type="match status" value="1"/>
</dbReference>
<dbReference type="PIRSF" id="PIRSF037677">
    <property type="entry name" value="DNA_mis_repair_Msh6"/>
    <property type="match status" value="1"/>
</dbReference>
<dbReference type="InterPro" id="IPR007695">
    <property type="entry name" value="DNA_mismatch_repair_MutS-lik_N"/>
</dbReference>
<comment type="similarity">
    <text evidence="1 9 10">Belongs to the DNA mismatch repair MutS family.</text>
</comment>
<sequence>MSSSESPTPMMQQYWRVKEQHPDSLLFYRMGDFYELFYDDAVTAAADLDIALTKRGKTDGQDIPMCGVPVHSHEVYLAKLIQKGHKVAICEQLESPQAAKERGAKGPLRRDVVRIVTSGTLTEDGLLPTKTYNFLIALSPVHKNTVGVAAVDLSTGYFTVESTNPKNLATVLARLEPAEIVLPDSLLQHPDLFETFGLWKKKLSPLPLARFDLENARHRLEKLYAVKTLQAFGDLNPSEWQAAGAVVDYLHITQKQTLTHIQPPRLILDQSFLVIDTATRRSLELTRTQNGDYKGSLLDCINRTVTAAGSRLLAQQLSSPLLDVDAINQRLDQVAFFMDHADLRHQVRDLLKQCPDAERALTRLSMGRGGPRDLGALRQTVRQALTLESFWQGDHPFKMWVQALGGHADIYDLLRQALSDELPLLARDGGFTAPGYNQQLDHFRQLRDNSRQLVQNLQQQYIQNTGIATLKIRHNHVLGYHIDISPSHAPKVPQDFIHRQSLASSLRYTTVELNELEKAIESAASQAVTLELSLFEQLVQAIQSHHQPLLALANALAGFDGACSLAEVASQRSYTRPILDKSLTFKLTQARHPVVEQALQDNTFVANDTHFHDKRRLFLITGPNMAGKSTYLRQNALVAILAQMGSFVPAQAAHIGVVDRIFSRVGAADDLAAGQSTFMVEMVETATILHQATARSLVILDEIGRGTATYDGLAIAWAVTEALYHQNQSRTLFATHYHELTRLTETLPNLDCLTMRIQEDQGRVVFLHQVISGCADKSYGVHVAALAGLPANVVTRAQQLLETFESQPQPAQRQLTIPLSKPVVPVSKVEQELKALDLDSLTPREALDVLYRLRQGGD</sequence>
<dbReference type="GO" id="GO:0030983">
    <property type="term" value="F:mismatched DNA binding"/>
    <property type="evidence" value="ECO:0007669"/>
    <property type="project" value="InterPro"/>
</dbReference>
<dbReference type="InterPro" id="IPR007861">
    <property type="entry name" value="DNA_mismatch_repair_MutS_clamp"/>
</dbReference>
<evidence type="ECO:0000256" key="4">
    <source>
        <dbReference type="ARBA" id="ARBA00022763"/>
    </source>
</evidence>
<dbReference type="InterPro" id="IPR017261">
    <property type="entry name" value="DNA_mismatch_repair_MutS/MSH"/>
</dbReference>
<dbReference type="InterPro" id="IPR036678">
    <property type="entry name" value="MutS_con_dom_sf"/>
</dbReference>
<dbReference type="SUPFAM" id="SSF53150">
    <property type="entry name" value="DNA repair protein MutS, domain II"/>
    <property type="match status" value="1"/>
</dbReference>
<keyword evidence="13" id="KW-1185">Reference proteome</keyword>
<dbReference type="AlphaFoldDB" id="A0A4Q7DJ51"/>
<dbReference type="InterPro" id="IPR045076">
    <property type="entry name" value="MutS"/>
</dbReference>
<dbReference type="NCBIfam" id="TIGR01070">
    <property type="entry name" value="mutS1"/>
    <property type="match status" value="1"/>
</dbReference>
<dbReference type="Gene3D" id="3.40.50.300">
    <property type="entry name" value="P-loop containing nucleotide triphosphate hydrolases"/>
    <property type="match status" value="1"/>
</dbReference>
<dbReference type="FunFam" id="3.40.50.300:FF:000870">
    <property type="entry name" value="MutS protein homolog 4"/>
    <property type="match status" value="1"/>
</dbReference>
<dbReference type="Gene3D" id="3.30.420.110">
    <property type="entry name" value="MutS, connector domain"/>
    <property type="match status" value="1"/>
</dbReference>
<dbReference type="FunFam" id="3.40.1170.10:FF:000001">
    <property type="entry name" value="DNA mismatch repair protein MutS"/>
    <property type="match status" value="1"/>
</dbReference>
<dbReference type="SUPFAM" id="SSF52540">
    <property type="entry name" value="P-loop containing nucleoside triphosphate hydrolases"/>
    <property type="match status" value="1"/>
</dbReference>
<evidence type="ECO:0000313" key="13">
    <source>
        <dbReference type="Proteomes" id="UP000293550"/>
    </source>
</evidence>